<proteinExistence type="predicted"/>
<gene>
    <name evidence="1" type="ORF">AWR27_24620</name>
</gene>
<accession>A0A1P9X3L2</accession>
<evidence type="ECO:0000313" key="2">
    <source>
        <dbReference type="Proteomes" id="UP000187941"/>
    </source>
</evidence>
<dbReference type="KEGG" id="smon:AWR27_24620"/>
<reference evidence="1 2" key="1">
    <citation type="submission" date="2016-01" db="EMBL/GenBank/DDBJ databases">
        <authorList>
            <person name="Oliw E.H."/>
        </authorList>
    </citation>
    <scope>NUCLEOTIDE SEQUENCE [LARGE SCALE GENOMIC DNA]</scope>
    <source>
        <strain evidence="1 2">DY10</strain>
    </source>
</reference>
<name>A0A1P9X3L2_9BACT</name>
<sequence>MHVIKQTTLLLIALIGLISACRQNDTVGSTNLLNKRWRLIESRLADGSLVPLGQSINTVVFDRSGEYINELNGRRFTCCLPNHFEQVGNLLLLSYKPGGYQSPECAYIDCVGFPPERLIQHIDVLSAKTLILSVRGSSTRSVYQAD</sequence>
<dbReference type="Proteomes" id="UP000187941">
    <property type="component" value="Chromosome"/>
</dbReference>
<dbReference type="AlphaFoldDB" id="A0A1P9X3L2"/>
<dbReference type="EMBL" id="CP014263">
    <property type="protein sequence ID" value="AQG82197.1"/>
    <property type="molecule type" value="Genomic_DNA"/>
</dbReference>
<dbReference type="RefSeq" id="WP_077133673.1">
    <property type="nucleotide sequence ID" value="NZ_CP014263.1"/>
</dbReference>
<organism evidence="1 2">
    <name type="scientific">Spirosoma montaniterrae</name>
    <dbReference type="NCBI Taxonomy" id="1178516"/>
    <lineage>
        <taxon>Bacteria</taxon>
        <taxon>Pseudomonadati</taxon>
        <taxon>Bacteroidota</taxon>
        <taxon>Cytophagia</taxon>
        <taxon>Cytophagales</taxon>
        <taxon>Cytophagaceae</taxon>
        <taxon>Spirosoma</taxon>
    </lineage>
</organism>
<dbReference type="OrthoDB" id="956865at2"/>
<dbReference type="STRING" id="1178516.AWR27_24620"/>
<dbReference type="PROSITE" id="PS51257">
    <property type="entry name" value="PROKAR_LIPOPROTEIN"/>
    <property type="match status" value="1"/>
</dbReference>
<evidence type="ECO:0000313" key="1">
    <source>
        <dbReference type="EMBL" id="AQG82197.1"/>
    </source>
</evidence>
<protein>
    <recommendedName>
        <fullName evidence="3">Lipocalin-like domain-containing protein</fullName>
    </recommendedName>
</protein>
<keyword evidence="2" id="KW-1185">Reference proteome</keyword>
<evidence type="ECO:0008006" key="3">
    <source>
        <dbReference type="Google" id="ProtNLM"/>
    </source>
</evidence>